<gene>
    <name evidence="3" type="ORF">ACJRO7_021551</name>
</gene>
<organism evidence="3 4">
    <name type="scientific">Eucalyptus globulus</name>
    <name type="common">Tasmanian blue gum</name>
    <dbReference type="NCBI Taxonomy" id="34317"/>
    <lineage>
        <taxon>Eukaryota</taxon>
        <taxon>Viridiplantae</taxon>
        <taxon>Streptophyta</taxon>
        <taxon>Embryophyta</taxon>
        <taxon>Tracheophyta</taxon>
        <taxon>Spermatophyta</taxon>
        <taxon>Magnoliopsida</taxon>
        <taxon>eudicotyledons</taxon>
        <taxon>Gunneridae</taxon>
        <taxon>Pentapetalae</taxon>
        <taxon>rosids</taxon>
        <taxon>malvids</taxon>
        <taxon>Myrtales</taxon>
        <taxon>Myrtaceae</taxon>
        <taxon>Myrtoideae</taxon>
        <taxon>Eucalypteae</taxon>
        <taxon>Eucalyptus</taxon>
    </lineage>
</organism>
<accession>A0ABD3KKG9</accession>
<dbReference type="PANTHER" id="PTHR31713:SF100">
    <property type="entry name" value="CALMODULIN-BINDING PROTEIN 60 B"/>
    <property type="match status" value="1"/>
</dbReference>
<dbReference type="AlphaFoldDB" id="A0ABD3KKG9"/>
<protein>
    <recommendedName>
        <fullName evidence="2">Calmodulin binding protein-like N-terminal domain-containing protein</fullName>
    </recommendedName>
</protein>
<feature type="non-terminal residue" evidence="3">
    <location>
        <position position="231"/>
    </location>
</feature>
<evidence type="ECO:0000313" key="4">
    <source>
        <dbReference type="Proteomes" id="UP001634007"/>
    </source>
</evidence>
<comment type="caution">
    <text evidence="3">The sequence shown here is derived from an EMBL/GenBank/DDBJ whole genome shotgun (WGS) entry which is preliminary data.</text>
</comment>
<dbReference type="PANTHER" id="PTHR31713">
    <property type="entry name" value="OS02G0177800 PROTEIN"/>
    <property type="match status" value="1"/>
</dbReference>
<evidence type="ECO:0000313" key="3">
    <source>
        <dbReference type="EMBL" id="KAL3740290.1"/>
    </source>
</evidence>
<proteinExistence type="predicted"/>
<feature type="compositionally biased region" description="Basic and acidic residues" evidence="1">
    <location>
        <begin position="57"/>
        <end position="66"/>
    </location>
</feature>
<feature type="domain" description="Calmodulin binding protein-like N-terminal" evidence="2">
    <location>
        <begin position="90"/>
        <end position="227"/>
    </location>
</feature>
<reference evidence="3 4" key="1">
    <citation type="submission" date="2024-11" db="EMBL/GenBank/DDBJ databases">
        <title>Chromosome-level genome assembly of Eucalyptus globulus Labill. provides insights into its genome evolution.</title>
        <authorList>
            <person name="Li X."/>
        </authorList>
    </citation>
    <scope>NUCLEOTIDE SEQUENCE [LARGE SCALE GENOMIC DNA]</scope>
    <source>
        <strain evidence="3">CL2024</strain>
        <tissue evidence="3">Fresh tender leaves</tissue>
    </source>
</reference>
<dbReference type="InterPro" id="IPR012416">
    <property type="entry name" value="CBP60"/>
</dbReference>
<dbReference type="Proteomes" id="UP001634007">
    <property type="component" value="Unassembled WGS sequence"/>
</dbReference>
<evidence type="ECO:0000259" key="2">
    <source>
        <dbReference type="Pfam" id="PF07887"/>
    </source>
</evidence>
<dbReference type="InterPro" id="IPR046831">
    <property type="entry name" value="Calmodulin_bind_N"/>
</dbReference>
<dbReference type="EMBL" id="JBJKBG010000005">
    <property type="protein sequence ID" value="KAL3740290.1"/>
    <property type="molecule type" value="Genomic_DNA"/>
</dbReference>
<keyword evidence="4" id="KW-1185">Reference proteome</keyword>
<feature type="non-terminal residue" evidence="3">
    <location>
        <position position="1"/>
    </location>
</feature>
<sequence>VRKELKPVKSDLTEVKKELKLLNSRLADLFRSRNLDTVKGKKVQPICSSVKDDDEFQREVREKSEHPSSPFVQPVRSSSKRRKRDEGRNWQLQFEKALPSSIYTEEKLTIDVKLVDANTGDIVKSGPESSVKVEAVVLKGDSEIVSYDNWTWEGFEKSIEKEREGKAPLLSGRFVNLNRGTGVLDDVRFTDNSSWTRSKTFRLGLRVSPEYHEVIREAITEPIRVKENRGQ</sequence>
<dbReference type="Pfam" id="PF07887">
    <property type="entry name" value="Calmodulin_bind"/>
    <property type="match status" value="1"/>
</dbReference>
<evidence type="ECO:0000256" key="1">
    <source>
        <dbReference type="SAM" id="MobiDB-lite"/>
    </source>
</evidence>
<name>A0ABD3KKG9_EUCGL</name>
<feature type="region of interest" description="Disordered" evidence="1">
    <location>
        <begin position="51"/>
        <end position="86"/>
    </location>
</feature>